<dbReference type="RefSeq" id="WP_175476989.1">
    <property type="nucleotide sequence ID" value="NZ_FNTX01000001.1"/>
</dbReference>
<dbReference type="AlphaFoldDB" id="A0A1H5GJT4"/>
<dbReference type="STRING" id="648782.SAMN04488554_1669"/>
<sequence length="195" mass="21117">MRSPLVVGVDIDDVLYDWSGRAHELSLAAGIAGDRPPAQITSWTPYVEYGCSADSWHAVIHRGVQDGTLYSADPLPGAGAALQALVDAGHQVQLITARGCGDFAGLTSELVRQQTRAWVDRHALAHHGLTFSADKTVVRTDVFVDDNADNVARLCAAGTRGYLMDRPWNAHVTHVDRVRHIDEFVRAVLADRGLG</sequence>
<proteinExistence type="inferred from homology"/>
<evidence type="ECO:0000313" key="3">
    <source>
        <dbReference type="EMBL" id="SEE15681.1"/>
    </source>
</evidence>
<feature type="active site" description="Nucleophile" evidence="2">
    <location>
        <position position="10"/>
    </location>
</feature>
<keyword evidence="4" id="KW-1185">Reference proteome</keyword>
<reference evidence="4" key="1">
    <citation type="submission" date="2016-10" db="EMBL/GenBank/DDBJ databases">
        <authorList>
            <person name="Varghese N."/>
            <person name="Submissions S."/>
        </authorList>
    </citation>
    <scope>NUCLEOTIDE SEQUENCE [LARGE SCALE GENOMIC DNA]</scope>
    <source>
        <strain evidence="4">DSM 21368</strain>
    </source>
</reference>
<dbReference type="GO" id="GO:0009264">
    <property type="term" value="P:deoxyribonucleotide catabolic process"/>
    <property type="evidence" value="ECO:0007669"/>
    <property type="project" value="InterPro"/>
</dbReference>
<evidence type="ECO:0000313" key="4">
    <source>
        <dbReference type="Proteomes" id="UP000199220"/>
    </source>
</evidence>
<evidence type="ECO:0000256" key="2">
    <source>
        <dbReference type="PIRSR" id="PIRSR610708-1"/>
    </source>
</evidence>
<name>A0A1H5GJT4_9MICO</name>
<dbReference type="InterPro" id="IPR036412">
    <property type="entry name" value="HAD-like_sf"/>
</dbReference>
<dbReference type="Gene3D" id="3.40.50.1000">
    <property type="entry name" value="HAD superfamily/HAD-like"/>
    <property type="match status" value="1"/>
</dbReference>
<dbReference type="GO" id="GO:0008253">
    <property type="term" value="F:5'-nucleotidase activity"/>
    <property type="evidence" value="ECO:0007669"/>
    <property type="project" value="InterPro"/>
</dbReference>
<protein>
    <submittedName>
        <fullName evidence="3">5' nucleotidase, deoxy (Pyrimidine), type C protein (NT5C)</fullName>
    </submittedName>
</protein>
<dbReference type="SUPFAM" id="SSF56784">
    <property type="entry name" value="HAD-like"/>
    <property type="match status" value="1"/>
</dbReference>
<dbReference type="InterPro" id="IPR023214">
    <property type="entry name" value="HAD_sf"/>
</dbReference>
<accession>A0A1H5GJT4</accession>
<feature type="active site" description="Proton donor" evidence="2">
    <location>
        <position position="12"/>
    </location>
</feature>
<evidence type="ECO:0000256" key="1">
    <source>
        <dbReference type="ARBA" id="ARBA00009589"/>
    </source>
</evidence>
<dbReference type="InterPro" id="IPR010708">
    <property type="entry name" value="5'(3')-deoxyribonucleotidase"/>
</dbReference>
<organism evidence="3 4">
    <name type="scientific">Ruania alba</name>
    <dbReference type="NCBI Taxonomy" id="648782"/>
    <lineage>
        <taxon>Bacteria</taxon>
        <taxon>Bacillati</taxon>
        <taxon>Actinomycetota</taxon>
        <taxon>Actinomycetes</taxon>
        <taxon>Micrococcales</taxon>
        <taxon>Ruaniaceae</taxon>
        <taxon>Ruania</taxon>
    </lineage>
</organism>
<dbReference type="Proteomes" id="UP000199220">
    <property type="component" value="Unassembled WGS sequence"/>
</dbReference>
<dbReference type="EMBL" id="FNTX01000001">
    <property type="protein sequence ID" value="SEE15681.1"/>
    <property type="molecule type" value="Genomic_DNA"/>
</dbReference>
<dbReference type="Pfam" id="PF06941">
    <property type="entry name" value="NT5C"/>
    <property type="match status" value="1"/>
</dbReference>
<comment type="similarity">
    <text evidence="1">Belongs to the 5'(3')-deoxyribonucleotidase family.</text>
</comment>
<gene>
    <name evidence="3" type="ORF">SAMN04488554_1669</name>
</gene>